<reference evidence="1" key="1">
    <citation type="submission" date="2021-06" db="EMBL/GenBank/DDBJ databases">
        <authorList>
            <person name="Kallberg Y."/>
            <person name="Tangrot J."/>
            <person name="Rosling A."/>
        </authorList>
    </citation>
    <scope>NUCLEOTIDE SEQUENCE</scope>
    <source>
        <strain evidence="1">CL356</strain>
    </source>
</reference>
<accession>A0ACA9L4P0</accession>
<comment type="caution">
    <text evidence="1">The sequence shown here is derived from an EMBL/GenBank/DDBJ whole genome shotgun (WGS) entry which is preliminary data.</text>
</comment>
<dbReference type="EMBL" id="CAJVPT010004544">
    <property type="protein sequence ID" value="CAG8509250.1"/>
    <property type="molecule type" value="Genomic_DNA"/>
</dbReference>
<evidence type="ECO:0000313" key="2">
    <source>
        <dbReference type="Proteomes" id="UP000789525"/>
    </source>
</evidence>
<evidence type="ECO:0000313" key="1">
    <source>
        <dbReference type="EMBL" id="CAG8509250.1"/>
    </source>
</evidence>
<gene>
    <name evidence="1" type="ORF">ACOLOM_LOCUS3144</name>
</gene>
<name>A0ACA9L4P0_9GLOM</name>
<keyword evidence="2" id="KW-1185">Reference proteome</keyword>
<proteinExistence type="predicted"/>
<protein>
    <submittedName>
        <fullName evidence="1">3861_t:CDS:1</fullName>
    </submittedName>
</protein>
<feature type="non-terminal residue" evidence="1">
    <location>
        <position position="2458"/>
    </location>
</feature>
<dbReference type="Proteomes" id="UP000789525">
    <property type="component" value="Unassembled WGS sequence"/>
</dbReference>
<feature type="non-terminal residue" evidence="1">
    <location>
        <position position="1"/>
    </location>
</feature>
<organism evidence="1 2">
    <name type="scientific">Acaulospora colombiana</name>
    <dbReference type="NCBI Taxonomy" id="27376"/>
    <lineage>
        <taxon>Eukaryota</taxon>
        <taxon>Fungi</taxon>
        <taxon>Fungi incertae sedis</taxon>
        <taxon>Mucoromycota</taxon>
        <taxon>Glomeromycotina</taxon>
        <taxon>Glomeromycetes</taxon>
        <taxon>Diversisporales</taxon>
        <taxon>Acaulosporaceae</taxon>
        <taxon>Acaulospora</taxon>
    </lineage>
</organism>
<sequence>SGKKLEVLELDPLILQTANSIVELSRYRLSIIAKNLTNLLEEISQPSPTALDELFPYEVMQSQLFILKIMSACMTHHWKCYRGTQKENDTTIKSPTTHSELPPVSPASTAPKSWDDPPPLDDSLAGHILNVLSRFLHQMANLEDNNPNLQSNGVQNSNGHNQSSAQSSAIYDIVCDIFKNAGRVIFYISASNWNIVFSKIRSRIKYLTTTNDEWPDTSELKLLEVSDLNSKRLSMVLQATVLRKAIWNWIEVFPAEFVTLCQSQGRMEGGPEILFDMCNNSADNSKTRKAAFWPLQIMLLILCPDILLNAAMDKADFRPARPTPRAQFLENLRKQLRGKTFADVAAICYVDICKASTYINTHDSLTLRTIVPDIEDELKDKLFEPEKPFPSSDNVDQQLMTDCLIALFRLNPKETLSTLVPICLHENAPGAFKLVLVRSCNTIASEENRLPWSPQISSMRSKLASPLRKLFQDLMANRNKVKNKRAIENSEIILNLLKLYRSDPKLAIAGKETNEKTSENQSIILGITECLNDANNLIKVTATETLIELHKVEHIELWGAPLQNFWIISSQVTLAVAKQILDVKEKDDGPRYMLDLLCQLLTRRNEFLKNHKDEPLKCNNVPDRLTSNIHLETACLVLLCSSDLEICSMALECFSLMYQEALLTTESFANDAETSELPPPPQMTIVENIQVYKELSINSTVLFGRMAQQRRIRKLLRMMVNPTPGNLGAWEEALNRWKALTLVIAKPTEDQIPGSTNVRRFFVPPISRSQIQTTTPGLSEDQSTEWSYYTRFLAALGGCCIQDKFINASRRTSTPHANDYHSMVEKYVQDMVDLLVCDSSFVRENVKETLGTELSPKLYVILFNHLESIVSRFFESANPSERYTLFVDQSISVLRLILERIFDTSDNLYICDIGGLVLSFAKYLSRLGAGNNALKIKKRMCQLTELLMAKKEFVSLRQEIKLRNLLMEIIIEWTSDYSMKTDSSSSNESISNKNERLHRELDQACLKTIVELLYQLPLQPNENIHDTDLSQTKSKLFVKYFTFFIKLLNRCRILEAIDSGTHSAKNNQDLQMLLSKSKEYVKDLGPLKESTISALSNLLSANVLRNILHQGIEFEGLGENAMKDRYERLVETIVTSDFDIALSICDACDAARVMTAIFDSRDRLLDLLKAALDRDIINPADVFKHTNKTTKLLSLFVRSQGTEYLRETLQPVVNEILSKPSDFGVEINPDKIAKAFLDAICSSADIMPRFFTPAIASPDTENLCKPIETVKLRQIFVASARIIQSLANIREGVTFGGRDRHMNEMNGFFQENLEKMNEFLRKISQLPVSTPSSELKSAGATPTARILEDSDYKELHKLLATHQEKISRDLQNRRLKYVMSGNLDGEQAIKHAWDKISTIVAQLDPPLETPKKESISVTTQSFANNNHFYQEFMRRNMNRVTEPVVSKAIFYEGGSSKAHRPVFYYIARELESEATDMEILMYHVLNTIKSRMNGPFEVLVDLTQFGPSNEIQLQWVHQFIQIFPFDAVENLSKLYLYNTNTAFKKFAKKLSRPLSHQISKRMIFCCSLNELHEYIAPPDVRLPQTTLLLDARKSRSIFSPVNRISHYRVQVPVTIKICNEYIQITTQRRQEVINGLSCQLNDVYHVSEIDDASNSHKSDEGEFLIKLNHGRPSLSFTSPKRGDILQAIRSSKARYQMVKPTSITERVIRPNSVPGTLLNMALLNIGSEDPNLRLAAYDLLVSLSLIFNFDVGNQLLSTKGLCIPVNNNTFVVKLSERLASTETHITLEFLTEFFDGFSKSSSAQKHLCLQYMSPWLKNLSLFCRNGSENQNNIKNTREIIKLLIDMTTKETELYTAIQSNVWNTLKGVDDITNIIIDEFIKYAVDHGISSAHAETVANTIVTLSSVNVRGKIVSRLRRVILRTSSSKTKNLTDNPAWTEIAVLIRFNLMLSFNNHDYIQLYLPELFHIISLLIATGPPLIRASVHGLIVNLVQSLCTSQHLGEENHKRLTILLTELSEPSFYYFFGLNQTSGNAFFISPESTRNLTDAMPLNSLETVVQALLEVIICGASSTDVSNAWRARWMGLVASTAFQYNPSIQPRAFVALGCLAREEVDDDLLYQILVTLKTALSAFSETECSLIISIVMCLTKIVENLTEKSKYLRQIFWLAMSLTQIGHTQIFQNAVNLLIVVLRSFDTHGFFAHEDIATVLLSYREPLQEVADEMDKENGINYKHFSFAVAAALLKGLKNHSTKASAMTVLKLFLEITFKGLETREQNLIHSSMLGYLAACLPMSAKTGEMKELLWLCGVFDMEFENTELLTNYYPIMDRLDIPDNQTALLLVSLMVTLLQNAESEPERLFLYGFLAEAAINVPEVFALVYDVLQPKMMQVVSTSNTITILDSIQQILITVVSEPQYIMTRGDHMSYLEEIGFKHLMDTGSFQPATREKMKLNAKLASRL</sequence>